<dbReference type="PANTHER" id="PTHR23272:SF166">
    <property type="entry name" value="ZINC FINGER BED DOMAIN-CONTAINING PROTEIN RICESLEEPER 2-LIKE ISOFORM X1"/>
    <property type="match status" value="1"/>
</dbReference>
<dbReference type="Pfam" id="PF14372">
    <property type="entry name" value="hAT-like_RNase-H"/>
    <property type="match status" value="1"/>
</dbReference>
<name>A0A3P6ENN8_BRAOL</name>
<feature type="domain" description="hAT-like transposase RNase-H fold" evidence="1">
    <location>
        <begin position="1"/>
        <end position="59"/>
    </location>
</feature>
<sequence length="115" mass="13765">MREKFDKYWEEYSVVLAMGAVLDPRMKLKLLKRFYGELDPFTSQEKVDHLEDQLRKFFDDDRRQLSLTHVVSFTRPYSQHDLFELDDIPETAEPGKSALDIYLEEPKLEMRVHPD</sequence>
<evidence type="ECO:0000313" key="2">
    <source>
        <dbReference type="EMBL" id="VDD37791.1"/>
    </source>
</evidence>
<dbReference type="GO" id="GO:0003677">
    <property type="term" value="F:DNA binding"/>
    <property type="evidence" value="ECO:0007669"/>
    <property type="project" value="InterPro"/>
</dbReference>
<protein>
    <recommendedName>
        <fullName evidence="1">hAT-like transposase RNase-H fold domain-containing protein</fullName>
    </recommendedName>
</protein>
<proteinExistence type="predicted"/>
<evidence type="ECO:0000259" key="1">
    <source>
        <dbReference type="Pfam" id="PF14372"/>
    </source>
</evidence>
<dbReference type="PANTHER" id="PTHR23272">
    <property type="entry name" value="BED FINGER-RELATED"/>
    <property type="match status" value="1"/>
</dbReference>
<gene>
    <name evidence="2" type="ORF">BOLC7T43351H</name>
</gene>
<organism evidence="2">
    <name type="scientific">Brassica oleracea</name>
    <name type="common">Wild cabbage</name>
    <dbReference type="NCBI Taxonomy" id="3712"/>
    <lineage>
        <taxon>Eukaryota</taxon>
        <taxon>Viridiplantae</taxon>
        <taxon>Streptophyta</taxon>
        <taxon>Embryophyta</taxon>
        <taxon>Tracheophyta</taxon>
        <taxon>Spermatophyta</taxon>
        <taxon>Magnoliopsida</taxon>
        <taxon>eudicotyledons</taxon>
        <taxon>Gunneridae</taxon>
        <taxon>Pentapetalae</taxon>
        <taxon>rosids</taxon>
        <taxon>malvids</taxon>
        <taxon>Brassicales</taxon>
        <taxon>Brassicaceae</taxon>
        <taxon>Brassiceae</taxon>
        <taxon>Brassica</taxon>
    </lineage>
</organism>
<dbReference type="EMBL" id="LR031876">
    <property type="protein sequence ID" value="VDD37791.1"/>
    <property type="molecule type" value="Genomic_DNA"/>
</dbReference>
<reference evidence="2" key="1">
    <citation type="submission" date="2018-11" db="EMBL/GenBank/DDBJ databases">
        <authorList>
            <consortium name="Genoscope - CEA"/>
            <person name="William W."/>
        </authorList>
    </citation>
    <scope>NUCLEOTIDE SEQUENCE</scope>
</reference>
<dbReference type="InterPro" id="IPR025525">
    <property type="entry name" value="hAT-like_transposase_RNase-H"/>
</dbReference>
<dbReference type="AlphaFoldDB" id="A0A3P6ENN8"/>
<accession>A0A3P6ENN8</accession>